<name>A0ABD3QDV0_9STRA</name>
<feature type="compositionally biased region" description="Polar residues" evidence="2">
    <location>
        <begin position="34"/>
        <end position="46"/>
    </location>
</feature>
<dbReference type="EMBL" id="JALLPJ020000217">
    <property type="protein sequence ID" value="KAL3798340.1"/>
    <property type="molecule type" value="Genomic_DNA"/>
</dbReference>
<dbReference type="AlphaFoldDB" id="A0ABD3QDV0"/>
<gene>
    <name evidence="3" type="ORF">ACHAWO_003706</name>
</gene>
<feature type="compositionally biased region" description="Low complexity" evidence="2">
    <location>
        <begin position="72"/>
        <end position="83"/>
    </location>
</feature>
<evidence type="ECO:0000313" key="3">
    <source>
        <dbReference type="EMBL" id="KAL3798340.1"/>
    </source>
</evidence>
<keyword evidence="1" id="KW-0175">Coiled coil</keyword>
<keyword evidence="4" id="KW-1185">Reference proteome</keyword>
<protein>
    <submittedName>
        <fullName evidence="3">Uncharacterized protein</fullName>
    </submittedName>
</protein>
<evidence type="ECO:0000313" key="4">
    <source>
        <dbReference type="Proteomes" id="UP001530400"/>
    </source>
</evidence>
<feature type="coiled-coil region" evidence="1">
    <location>
        <begin position="170"/>
        <end position="206"/>
    </location>
</feature>
<reference evidence="3 4" key="1">
    <citation type="submission" date="2024-10" db="EMBL/GenBank/DDBJ databases">
        <title>Updated reference genomes for cyclostephanoid diatoms.</title>
        <authorList>
            <person name="Roberts W.R."/>
            <person name="Alverson A.J."/>
        </authorList>
    </citation>
    <scope>NUCLEOTIDE SEQUENCE [LARGE SCALE GENOMIC DNA]</scope>
    <source>
        <strain evidence="3 4">AJA010-31</strain>
    </source>
</reference>
<dbReference type="Proteomes" id="UP001530400">
    <property type="component" value="Unassembled WGS sequence"/>
</dbReference>
<organism evidence="3 4">
    <name type="scientific">Cyclotella atomus</name>
    <dbReference type="NCBI Taxonomy" id="382360"/>
    <lineage>
        <taxon>Eukaryota</taxon>
        <taxon>Sar</taxon>
        <taxon>Stramenopiles</taxon>
        <taxon>Ochrophyta</taxon>
        <taxon>Bacillariophyta</taxon>
        <taxon>Coscinodiscophyceae</taxon>
        <taxon>Thalassiosirophycidae</taxon>
        <taxon>Stephanodiscales</taxon>
        <taxon>Stephanodiscaceae</taxon>
        <taxon>Cyclotella</taxon>
    </lineage>
</organism>
<evidence type="ECO:0000256" key="2">
    <source>
        <dbReference type="SAM" id="MobiDB-lite"/>
    </source>
</evidence>
<sequence>MFLNNASSLATRTPRVIHSNNENVTTALRATKSLASDNNNLTTKTPKTIGKETQQRRRRALGDISNRKGSLGTTNNNTNKNGGISVKKQQKQVNFATTPSTKQGASITNNALSKSLKQSPLIHIEPIQEKEPEHDYDLVLGRTTRWSTAEEQEKDRSPFDVISKDELFLVDTVLEEIDAKRRQKEKEEQRRMEMLYEEKLREASRDGWDAGLEGVGLDDGGWVEDESSCELIFKEDEWDEEEDGHGLLNLLEELDFDSL</sequence>
<comment type="caution">
    <text evidence="3">The sequence shown here is derived from an EMBL/GenBank/DDBJ whole genome shotgun (WGS) entry which is preliminary data.</text>
</comment>
<accession>A0ABD3QDV0</accession>
<evidence type="ECO:0000256" key="1">
    <source>
        <dbReference type="SAM" id="Coils"/>
    </source>
</evidence>
<proteinExistence type="predicted"/>
<feature type="region of interest" description="Disordered" evidence="2">
    <location>
        <begin position="34"/>
        <end position="90"/>
    </location>
</feature>